<dbReference type="PANTHER" id="PTHR42847:SF4">
    <property type="entry name" value="ALKANESULFONATE MONOOXYGENASE-RELATED"/>
    <property type="match status" value="1"/>
</dbReference>
<keyword evidence="2" id="KW-0288">FMN</keyword>
<evidence type="ECO:0000256" key="4">
    <source>
        <dbReference type="ARBA" id="ARBA00023033"/>
    </source>
</evidence>
<dbReference type="PANTHER" id="PTHR42847">
    <property type="entry name" value="ALKANESULFONATE MONOOXYGENASE"/>
    <property type="match status" value="1"/>
</dbReference>
<evidence type="ECO:0000256" key="1">
    <source>
        <dbReference type="ARBA" id="ARBA00022630"/>
    </source>
</evidence>
<dbReference type="GO" id="GO:0046306">
    <property type="term" value="P:alkanesulfonate catabolic process"/>
    <property type="evidence" value="ECO:0007669"/>
    <property type="project" value="TreeGrafter"/>
</dbReference>
<evidence type="ECO:0000256" key="2">
    <source>
        <dbReference type="ARBA" id="ARBA00022643"/>
    </source>
</evidence>
<keyword evidence="3" id="KW-0560">Oxidoreductase</keyword>
<dbReference type="SUPFAM" id="SSF51679">
    <property type="entry name" value="Bacterial luciferase-like"/>
    <property type="match status" value="1"/>
</dbReference>
<dbReference type="AlphaFoldDB" id="A0A6J6EUB2"/>
<organism evidence="6">
    <name type="scientific">freshwater metagenome</name>
    <dbReference type="NCBI Taxonomy" id="449393"/>
    <lineage>
        <taxon>unclassified sequences</taxon>
        <taxon>metagenomes</taxon>
        <taxon>ecological metagenomes</taxon>
    </lineage>
</organism>
<dbReference type="EMBL" id="CAEZSR010000136">
    <property type="protein sequence ID" value="CAB4578434.1"/>
    <property type="molecule type" value="Genomic_DNA"/>
</dbReference>
<dbReference type="Pfam" id="PF00296">
    <property type="entry name" value="Bac_luciferase"/>
    <property type="match status" value="1"/>
</dbReference>
<keyword evidence="1" id="KW-0285">Flavoprotein</keyword>
<feature type="domain" description="Luciferase-like" evidence="5">
    <location>
        <begin position="15"/>
        <end position="189"/>
    </location>
</feature>
<evidence type="ECO:0000256" key="3">
    <source>
        <dbReference type="ARBA" id="ARBA00023002"/>
    </source>
</evidence>
<keyword evidence="4" id="KW-0503">Monooxygenase</keyword>
<sequence>MARPFRFAVQTGPFDDAEALTVFAREVESLGYDELYSYDHIGAVDPFAPLVVAALATERLRVGPLVLNNEFHQPALLARTAATVDRLIGGRLVLGWGTGYMQSEHDAIGLELRAPGPRVTRFAESLAVVRSLLDTGAADFDGEHHHVHLADLGVRPAAERVPFLIGGHGRRVVSIAGRFADIFQFTGLHHGEGGVPNGGGFAIEEVEERSRWLTEAAGERDVDIERSILVQATYVGDDADAKLDGFVERFGMPRELLEATPFVLVGSLQQVVEKLEGLRERLGVSHVTIRDVQGVAPVVEALAGR</sequence>
<protein>
    <submittedName>
        <fullName evidence="6">Unannotated protein</fullName>
    </submittedName>
</protein>
<dbReference type="InterPro" id="IPR050172">
    <property type="entry name" value="SsuD_RutA_monooxygenase"/>
</dbReference>
<dbReference type="InterPro" id="IPR011251">
    <property type="entry name" value="Luciferase-like_dom"/>
</dbReference>
<evidence type="ECO:0000259" key="5">
    <source>
        <dbReference type="Pfam" id="PF00296"/>
    </source>
</evidence>
<dbReference type="InterPro" id="IPR036661">
    <property type="entry name" value="Luciferase-like_sf"/>
</dbReference>
<dbReference type="Gene3D" id="3.20.20.30">
    <property type="entry name" value="Luciferase-like domain"/>
    <property type="match status" value="1"/>
</dbReference>
<dbReference type="GO" id="GO:0008726">
    <property type="term" value="F:alkanesulfonate monooxygenase activity"/>
    <property type="evidence" value="ECO:0007669"/>
    <property type="project" value="TreeGrafter"/>
</dbReference>
<name>A0A6J6EUB2_9ZZZZ</name>
<proteinExistence type="predicted"/>
<dbReference type="NCBIfam" id="TIGR03621">
    <property type="entry name" value="F420_MSMEG_2516"/>
    <property type="match status" value="1"/>
</dbReference>
<dbReference type="InterPro" id="IPR019923">
    <property type="entry name" value="Lucif-like_OxRdtase_MSMEG_2516"/>
</dbReference>
<accession>A0A6J6EUB2</accession>
<gene>
    <name evidence="6" type="ORF">UFOPK1493_02881</name>
</gene>
<evidence type="ECO:0000313" key="6">
    <source>
        <dbReference type="EMBL" id="CAB4578434.1"/>
    </source>
</evidence>
<reference evidence="6" key="1">
    <citation type="submission" date="2020-05" db="EMBL/GenBank/DDBJ databases">
        <authorList>
            <person name="Chiriac C."/>
            <person name="Salcher M."/>
            <person name="Ghai R."/>
            <person name="Kavagutti S V."/>
        </authorList>
    </citation>
    <scope>NUCLEOTIDE SEQUENCE</scope>
</reference>